<evidence type="ECO:0000259" key="4">
    <source>
        <dbReference type="Pfam" id="PF04500"/>
    </source>
</evidence>
<keyword evidence="6" id="KW-1185">Reference proteome</keyword>
<gene>
    <name evidence="5" type="ORF">KUF71_007890</name>
</gene>
<keyword evidence="2" id="KW-0863">Zinc-finger</keyword>
<protein>
    <submittedName>
        <fullName evidence="5">Disease resistance protein RRS1B</fullName>
    </submittedName>
</protein>
<keyword evidence="3" id="KW-0862">Zinc</keyword>
<reference evidence="5" key="1">
    <citation type="submission" date="2021-07" db="EMBL/GenBank/DDBJ databases">
        <authorList>
            <person name="Catto M.A."/>
            <person name="Jacobson A."/>
            <person name="Kennedy G."/>
            <person name="Labadie P."/>
            <person name="Hunt B.G."/>
            <person name="Srinivasan R."/>
        </authorList>
    </citation>
    <scope>NUCLEOTIDE SEQUENCE</scope>
    <source>
        <strain evidence="5">PL_HMW_Pooled</strain>
        <tissue evidence="5">Head</tissue>
    </source>
</reference>
<feature type="domain" description="FLYWCH-type" evidence="4">
    <location>
        <begin position="9"/>
        <end position="61"/>
    </location>
</feature>
<dbReference type="Gene3D" id="2.20.25.240">
    <property type="match status" value="1"/>
</dbReference>
<organism evidence="5 6">
    <name type="scientific">Frankliniella fusca</name>
    <dbReference type="NCBI Taxonomy" id="407009"/>
    <lineage>
        <taxon>Eukaryota</taxon>
        <taxon>Metazoa</taxon>
        <taxon>Ecdysozoa</taxon>
        <taxon>Arthropoda</taxon>
        <taxon>Hexapoda</taxon>
        <taxon>Insecta</taxon>
        <taxon>Pterygota</taxon>
        <taxon>Neoptera</taxon>
        <taxon>Paraneoptera</taxon>
        <taxon>Thysanoptera</taxon>
        <taxon>Terebrantia</taxon>
        <taxon>Thripoidea</taxon>
        <taxon>Thripidae</taxon>
        <taxon>Frankliniella</taxon>
    </lineage>
</organism>
<dbReference type="Proteomes" id="UP001219518">
    <property type="component" value="Unassembled WGS sequence"/>
</dbReference>
<accession>A0AAE1HC76</accession>
<dbReference type="GO" id="GO:0008270">
    <property type="term" value="F:zinc ion binding"/>
    <property type="evidence" value="ECO:0007669"/>
    <property type="project" value="UniProtKB-KW"/>
</dbReference>
<evidence type="ECO:0000313" key="6">
    <source>
        <dbReference type="Proteomes" id="UP001219518"/>
    </source>
</evidence>
<evidence type="ECO:0000256" key="3">
    <source>
        <dbReference type="ARBA" id="ARBA00022833"/>
    </source>
</evidence>
<evidence type="ECO:0000256" key="2">
    <source>
        <dbReference type="ARBA" id="ARBA00022771"/>
    </source>
</evidence>
<name>A0AAE1HC76_9NEOP</name>
<comment type="caution">
    <text evidence="5">The sequence shown here is derived from an EMBL/GenBank/DDBJ whole genome shotgun (WGS) entry which is preliminary data.</text>
</comment>
<reference evidence="5" key="2">
    <citation type="journal article" date="2023" name="BMC Genomics">
        <title>Pest status, molecular evolution, and epigenetic factors derived from the genome assembly of Frankliniella fusca, a thysanopteran phytovirus vector.</title>
        <authorList>
            <person name="Catto M.A."/>
            <person name="Labadie P.E."/>
            <person name="Jacobson A.L."/>
            <person name="Kennedy G.G."/>
            <person name="Srinivasan R."/>
            <person name="Hunt B.G."/>
        </authorList>
    </citation>
    <scope>NUCLEOTIDE SEQUENCE</scope>
    <source>
        <strain evidence="5">PL_HMW_Pooled</strain>
    </source>
</reference>
<proteinExistence type="predicted"/>
<dbReference type="AlphaFoldDB" id="A0AAE1HC76"/>
<evidence type="ECO:0000256" key="1">
    <source>
        <dbReference type="ARBA" id="ARBA00022723"/>
    </source>
</evidence>
<evidence type="ECO:0000313" key="5">
    <source>
        <dbReference type="EMBL" id="KAK3918643.1"/>
    </source>
</evidence>
<dbReference type="Pfam" id="PF04500">
    <property type="entry name" value="FLYWCH"/>
    <property type="match status" value="1"/>
</dbReference>
<keyword evidence="1" id="KW-0479">Metal-binding</keyword>
<dbReference type="InterPro" id="IPR007588">
    <property type="entry name" value="Znf_FLYWCH"/>
</dbReference>
<sequence length="131" mass="15363">MEECPGQRDGSTIYYYDGHMYRRNRATESSTYYRCSVRGCFGRVIQKHNLGVIIQVSPHNHPADQDKHSLRRFLAAIQRRVSTETAPIFNIYQEEASRFPGIEKSMPFESLQLQMEKRRRLNESMNYPSEA</sequence>
<dbReference type="EMBL" id="JAHWGI010000960">
    <property type="protein sequence ID" value="KAK3918643.1"/>
    <property type="molecule type" value="Genomic_DNA"/>
</dbReference>